<dbReference type="Pfam" id="PF07766">
    <property type="entry name" value="LETM1_RBD"/>
    <property type="match status" value="1"/>
</dbReference>
<keyword evidence="6 9" id="KW-0472">Membrane</keyword>
<dbReference type="GO" id="GO:0043022">
    <property type="term" value="F:ribosome binding"/>
    <property type="evidence" value="ECO:0007669"/>
    <property type="project" value="InterPro"/>
</dbReference>
<dbReference type="PROSITE" id="PS51758">
    <property type="entry name" value="LETM1_RBD"/>
    <property type="match status" value="1"/>
</dbReference>
<proteinExistence type="predicted"/>
<evidence type="ECO:0000259" key="10">
    <source>
        <dbReference type="PROSITE" id="PS51758"/>
    </source>
</evidence>
<dbReference type="GO" id="GO:0005743">
    <property type="term" value="C:mitochondrial inner membrane"/>
    <property type="evidence" value="ECO:0007669"/>
    <property type="project" value="UniProtKB-SubCell"/>
</dbReference>
<reference evidence="11 12" key="1">
    <citation type="journal article" name="Sci. Rep.">
        <title>Telomere-to-telomere assembled and centromere annotated genomes of the two main subspecies of the button mushroom Agaricus bisporus reveal especially polymorphic chromosome ends.</title>
        <authorList>
            <person name="Sonnenberg A.S.M."/>
            <person name="Sedaghat-Telgerd N."/>
            <person name="Lavrijssen B."/>
            <person name="Ohm R.A."/>
            <person name="Hendrickx P.M."/>
            <person name="Scholtmeijer K."/>
            <person name="Baars J.J.P."/>
            <person name="van Peer A."/>
        </authorList>
    </citation>
    <scope>NUCLEOTIDE SEQUENCE [LARGE SCALE GENOMIC DNA]</scope>
    <source>
        <strain evidence="11 12">H119_p4</strain>
    </source>
</reference>
<dbReference type="PANTHER" id="PTHR14009">
    <property type="entry name" value="LEUCINE ZIPPER-EF-HAND CONTAINING TRANSMEMBRANE PROTEIN"/>
    <property type="match status" value="1"/>
</dbReference>
<comment type="caution">
    <text evidence="11">The sequence shown here is derived from an EMBL/GenBank/DDBJ whole genome shotgun (WGS) entry which is preliminary data.</text>
</comment>
<dbReference type="Proteomes" id="UP000629468">
    <property type="component" value="Unassembled WGS sequence"/>
</dbReference>
<dbReference type="InterPro" id="IPR033122">
    <property type="entry name" value="LETM1-like_RBD"/>
</dbReference>
<keyword evidence="4 9" id="KW-1133">Transmembrane helix</keyword>
<evidence type="ECO:0000256" key="1">
    <source>
        <dbReference type="ARBA" id="ARBA00004434"/>
    </source>
</evidence>
<evidence type="ECO:0000313" key="11">
    <source>
        <dbReference type="EMBL" id="KAF7782467.1"/>
    </source>
</evidence>
<keyword evidence="3" id="KW-0999">Mitochondrion inner membrane</keyword>
<dbReference type="PANTHER" id="PTHR14009:SF1">
    <property type="entry name" value="MITOCHONDRIAL PROTON_CALCIUM EXCHANGER PROTEIN"/>
    <property type="match status" value="1"/>
</dbReference>
<keyword evidence="2 9" id="KW-0812">Transmembrane</keyword>
<evidence type="ECO:0000313" key="12">
    <source>
        <dbReference type="Proteomes" id="UP000629468"/>
    </source>
</evidence>
<gene>
    <name evidence="11" type="ORF">Agabi119p4_1843</name>
</gene>
<sequence length="366" mass="40816">MLRSRPLARSLQPFLCPTRFVATSPPSTAPSSDKTPSPLPPPPPPRKPKVGLRPAPVKPPPPKPSTFSAHHVPLSPSRKPTPPAHASAPSLNQVKETAKHDIEQAEAHGILSPPPPNANWFKRTVHKGIQLAKFYFRGIKLIFVRSRQVSQIRSRIRSGGSPMTRAEFRFIQTQKKDINKVIPFVIIALLLEEVIPLIAIYAPSLLPSTCILPSQQERIQEEKIQKALSSRRNHAALLTELRSKESPESYLSIDAIRSQDAPSVFCGLLGLTVFGFDALRIHRIRRHLSFLAEDDHFLLQDQSQLSQKELMEALKERGLVDPQASLKSNEAKLQWWLNNIRSSDPADALARRLSLIIQHSSGARPL</sequence>
<accession>A0A8H7F831</accession>
<dbReference type="OMA" id="WETRFIR"/>
<keyword evidence="5 7" id="KW-0496">Mitochondrion</keyword>
<feature type="compositionally biased region" description="Low complexity" evidence="8">
    <location>
        <begin position="23"/>
        <end position="36"/>
    </location>
</feature>
<evidence type="ECO:0000256" key="5">
    <source>
        <dbReference type="ARBA" id="ARBA00023128"/>
    </source>
</evidence>
<evidence type="ECO:0000256" key="4">
    <source>
        <dbReference type="ARBA" id="ARBA00022989"/>
    </source>
</evidence>
<evidence type="ECO:0000256" key="2">
    <source>
        <dbReference type="ARBA" id="ARBA00022692"/>
    </source>
</evidence>
<dbReference type="EMBL" id="JABXXO010000003">
    <property type="protein sequence ID" value="KAF7782467.1"/>
    <property type="molecule type" value="Genomic_DNA"/>
</dbReference>
<evidence type="ECO:0000256" key="8">
    <source>
        <dbReference type="SAM" id="MobiDB-lite"/>
    </source>
</evidence>
<comment type="subcellular location">
    <subcellularLocation>
        <location evidence="1">Mitochondrion inner membrane</location>
        <topology evidence="1">Single-pass membrane protein</topology>
    </subcellularLocation>
</comment>
<evidence type="ECO:0000256" key="3">
    <source>
        <dbReference type="ARBA" id="ARBA00022792"/>
    </source>
</evidence>
<dbReference type="InterPro" id="IPR044202">
    <property type="entry name" value="LETM1/MDM38-like"/>
</dbReference>
<dbReference type="AlphaFoldDB" id="A0A8H7F831"/>
<feature type="region of interest" description="Disordered" evidence="8">
    <location>
        <begin position="1"/>
        <end position="90"/>
    </location>
</feature>
<feature type="transmembrane region" description="Helical" evidence="9">
    <location>
        <begin position="181"/>
        <end position="202"/>
    </location>
</feature>
<evidence type="ECO:0000256" key="7">
    <source>
        <dbReference type="PROSITE-ProRule" id="PRU01094"/>
    </source>
</evidence>
<evidence type="ECO:0000256" key="6">
    <source>
        <dbReference type="ARBA" id="ARBA00023136"/>
    </source>
</evidence>
<organism evidence="11 12">
    <name type="scientific">Agaricus bisporus var. burnettii</name>
    <dbReference type="NCBI Taxonomy" id="192524"/>
    <lineage>
        <taxon>Eukaryota</taxon>
        <taxon>Fungi</taxon>
        <taxon>Dikarya</taxon>
        <taxon>Basidiomycota</taxon>
        <taxon>Agaricomycotina</taxon>
        <taxon>Agaricomycetes</taxon>
        <taxon>Agaricomycetidae</taxon>
        <taxon>Agaricales</taxon>
        <taxon>Agaricineae</taxon>
        <taxon>Agaricaceae</taxon>
        <taxon>Agaricus</taxon>
    </lineage>
</organism>
<name>A0A8H7F831_AGABI</name>
<feature type="domain" description="Letm1 RBD" evidence="10">
    <location>
        <begin position="169"/>
        <end position="366"/>
    </location>
</feature>
<protein>
    <recommendedName>
        <fullName evidence="10">Letm1 RBD domain-containing protein</fullName>
    </recommendedName>
</protein>
<evidence type="ECO:0000256" key="9">
    <source>
        <dbReference type="SAM" id="Phobius"/>
    </source>
</evidence>
<dbReference type="GO" id="GO:0030003">
    <property type="term" value="P:intracellular monoatomic cation homeostasis"/>
    <property type="evidence" value="ECO:0007669"/>
    <property type="project" value="TreeGrafter"/>
</dbReference>